<dbReference type="AlphaFoldDB" id="A0A9Q3L7D5"/>
<comment type="caution">
    <text evidence="2">The sequence shown here is derived from an EMBL/GenBank/DDBJ whole genome shotgun (WGS) entry which is preliminary data.</text>
</comment>
<evidence type="ECO:0000313" key="3">
    <source>
        <dbReference type="Proteomes" id="UP000765509"/>
    </source>
</evidence>
<name>A0A9Q3L7D5_9BASI</name>
<feature type="non-terminal residue" evidence="2">
    <location>
        <position position="1"/>
    </location>
</feature>
<feature type="compositionally biased region" description="Polar residues" evidence="1">
    <location>
        <begin position="156"/>
        <end position="174"/>
    </location>
</feature>
<evidence type="ECO:0000313" key="2">
    <source>
        <dbReference type="EMBL" id="MBW0592764.1"/>
    </source>
</evidence>
<dbReference type="Proteomes" id="UP000765509">
    <property type="component" value="Unassembled WGS sequence"/>
</dbReference>
<keyword evidence="3" id="KW-1185">Reference proteome</keyword>
<protein>
    <submittedName>
        <fullName evidence="2">Uncharacterized protein</fullName>
    </submittedName>
</protein>
<accession>A0A9Q3L7D5</accession>
<feature type="region of interest" description="Disordered" evidence="1">
    <location>
        <begin position="145"/>
        <end position="174"/>
    </location>
</feature>
<sequence length="174" mass="19397">SNNVVRQENIETASEVTSIIPASTVNSDHNSTVIIAQNNQPEPIYSELISFYIGNTLQKAKNLANNQKPAIAPHAAPKKVIDMIMAEGNQLQKDKDLKTPQEGSVDISKARKKAYNNALQLKESQILADMFTQWMASIDGKEEHDAFNRIMEEKQPTTTKESAKKSPNSQQQQF</sequence>
<organism evidence="2 3">
    <name type="scientific">Austropuccinia psidii MF-1</name>
    <dbReference type="NCBI Taxonomy" id="1389203"/>
    <lineage>
        <taxon>Eukaryota</taxon>
        <taxon>Fungi</taxon>
        <taxon>Dikarya</taxon>
        <taxon>Basidiomycota</taxon>
        <taxon>Pucciniomycotina</taxon>
        <taxon>Pucciniomycetes</taxon>
        <taxon>Pucciniales</taxon>
        <taxon>Sphaerophragmiaceae</taxon>
        <taxon>Austropuccinia</taxon>
    </lineage>
</organism>
<reference evidence="2" key="1">
    <citation type="submission" date="2021-03" db="EMBL/GenBank/DDBJ databases">
        <title>Draft genome sequence of rust myrtle Austropuccinia psidii MF-1, a brazilian biotype.</title>
        <authorList>
            <person name="Quecine M.C."/>
            <person name="Pachon D.M.R."/>
            <person name="Bonatelli M.L."/>
            <person name="Correr F.H."/>
            <person name="Franceschini L.M."/>
            <person name="Leite T.F."/>
            <person name="Margarido G.R.A."/>
            <person name="Almeida C.A."/>
            <person name="Ferrarezi J.A."/>
            <person name="Labate C.A."/>
        </authorList>
    </citation>
    <scope>NUCLEOTIDE SEQUENCE</scope>
    <source>
        <strain evidence="2">MF-1</strain>
    </source>
</reference>
<evidence type="ECO:0000256" key="1">
    <source>
        <dbReference type="SAM" id="MobiDB-lite"/>
    </source>
</evidence>
<gene>
    <name evidence="2" type="ORF">O181_132479</name>
</gene>
<feature type="compositionally biased region" description="Basic and acidic residues" evidence="1">
    <location>
        <begin position="145"/>
        <end position="155"/>
    </location>
</feature>
<dbReference type="EMBL" id="AVOT02150247">
    <property type="protein sequence ID" value="MBW0592764.1"/>
    <property type="molecule type" value="Genomic_DNA"/>
</dbReference>
<proteinExistence type="predicted"/>